<organism evidence="1">
    <name type="scientific">marine sediment metagenome</name>
    <dbReference type="NCBI Taxonomy" id="412755"/>
    <lineage>
        <taxon>unclassified sequences</taxon>
        <taxon>metagenomes</taxon>
        <taxon>ecological metagenomes</taxon>
    </lineage>
</organism>
<gene>
    <name evidence="1" type="ORF">S01H1_22718</name>
</gene>
<name>X0TDF2_9ZZZZ</name>
<feature type="non-terminal residue" evidence="1">
    <location>
        <position position="50"/>
    </location>
</feature>
<dbReference type="AlphaFoldDB" id="X0TDF2"/>
<accession>X0TDF2</accession>
<comment type="caution">
    <text evidence="1">The sequence shown here is derived from an EMBL/GenBank/DDBJ whole genome shotgun (WGS) entry which is preliminary data.</text>
</comment>
<sequence length="50" mass="5968">MSIENCTDQVKWEWLIENPDKYEVLVLDNDDIFIVMKDDSTIHFDEYISG</sequence>
<protein>
    <submittedName>
        <fullName evidence="1">Uncharacterized protein</fullName>
    </submittedName>
</protein>
<reference evidence="1" key="1">
    <citation type="journal article" date="2014" name="Front. Microbiol.">
        <title>High frequency of phylogenetically diverse reductive dehalogenase-homologous genes in deep subseafloor sedimentary metagenomes.</title>
        <authorList>
            <person name="Kawai M."/>
            <person name="Futagami T."/>
            <person name="Toyoda A."/>
            <person name="Takaki Y."/>
            <person name="Nishi S."/>
            <person name="Hori S."/>
            <person name="Arai W."/>
            <person name="Tsubouchi T."/>
            <person name="Morono Y."/>
            <person name="Uchiyama I."/>
            <person name="Ito T."/>
            <person name="Fujiyama A."/>
            <person name="Inagaki F."/>
            <person name="Takami H."/>
        </authorList>
    </citation>
    <scope>NUCLEOTIDE SEQUENCE</scope>
    <source>
        <strain evidence="1">Expedition CK06-06</strain>
    </source>
</reference>
<evidence type="ECO:0000313" key="1">
    <source>
        <dbReference type="EMBL" id="GAF91249.1"/>
    </source>
</evidence>
<proteinExistence type="predicted"/>
<dbReference type="EMBL" id="BARS01012890">
    <property type="protein sequence ID" value="GAF91249.1"/>
    <property type="molecule type" value="Genomic_DNA"/>
</dbReference>